<accession>A0A9Q5JHZ4</accession>
<dbReference type="RefSeq" id="WP_070787099.1">
    <property type="nucleotide sequence ID" value="NZ_MKIQ01000003.1"/>
</dbReference>
<dbReference type="SUPFAM" id="SSF52540">
    <property type="entry name" value="P-loop containing nucleoside triphosphate hydrolases"/>
    <property type="match status" value="1"/>
</dbReference>
<reference evidence="2" key="1">
    <citation type="submission" date="2016-09" db="EMBL/GenBank/DDBJ databases">
        <title>Draft genome sequence of a novel species of the family Streptococcaceae isolated from flowers.</title>
        <authorList>
            <person name="Chuah L.-O."/>
            <person name="Yap K.-P."/>
            <person name="Thong K.L."/>
            <person name="Liong M.T."/>
            <person name="Ahmad R."/>
            <person name="Rusul G."/>
        </authorList>
    </citation>
    <scope>NUCLEOTIDE SEQUENCE [LARGE SCALE GENOMIC DNA]</scope>
    <source>
        <strain evidence="2">HibF3</strain>
    </source>
</reference>
<keyword evidence="2" id="KW-1185">Reference proteome</keyword>
<sequence length="199" mass="23494">MSKIFSIQGSMAVGKTSALKKLKELHPEINIVFEDNNQIFELINRRKLDKDVRNDYLEIQKLFIENEIRKYNSAKSQNTSIFDFGAEEIDFYTLNYPISLGYDWQVSKNLSNKLESLHKSFPDRILFLSASKEKLISNKNEDKSRTRNFFDFYLENLLLLKEEYFKNLDNVDYLDVEDLSIEETAKAIYTWVCNNNNKI</sequence>
<comment type="caution">
    <text evidence="1">The sequence shown here is derived from an EMBL/GenBank/DDBJ whole genome shotgun (WGS) entry which is preliminary data.</text>
</comment>
<dbReference type="OrthoDB" id="2043595at2"/>
<gene>
    <name evidence="1" type="ORF">BG262_08345</name>
</gene>
<dbReference type="Gene3D" id="3.40.50.300">
    <property type="entry name" value="P-loop containing nucleotide triphosphate hydrolases"/>
    <property type="match status" value="1"/>
</dbReference>
<organism evidence="1 2">
    <name type="scientific">Floricoccus penangensis</name>
    <dbReference type="NCBI Taxonomy" id="1859475"/>
    <lineage>
        <taxon>Bacteria</taxon>
        <taxon>Bacillati</taxon>
        <taxon>Bacillota</taxon>
        <taxon>Bacilli</taxon>
        <taxon>Lactobacillales</taxon>
        <taxon>Streptococcaceae</taxon>
        <taxon>Floricoccus</taxon>
    </lineage>
</organism>
<dbReference type="InterPro" id="IPR027417">
    <property type="entry name" value="P-loop_NTPase"/>
</dbReference>
<dbReference type="Proteomes" id="UP000177273">
    <property type="component" value="Unassembled WGS sequence"/>
</dbReference>
<protein>
    <recommendedName>
        <fullName evidence="3">NadR/Ttd14 AAA domain-containing protein</fullName>
    </recommendedName>
</protein>
<dbReference type="EMBL" id="MKIQ01000003">
    <property type="protein sequence ID" value="OFI47701.1"/>
    <property type="molecule type" value="Genomic_DNA"/>
</dbReference>
<name>A0A9Q5JHZ4_9LACT</name>
<evidence type="ECO:0000313" key="1">
    <source>
        <dbReference type="EMBL" id="OFI47701.1"/>
    </source>
</evidence>
<evidence type="ECO:0008006" key="3">
    <source>
        <dbReference type="Google" id="ProtNLM"/>
    </source>
</evidence>
<evidence type="ECO:0000313" key="2">
    <source>
        <dbReference type="Proteomes" id="UP000177273"/>
    </source>
</evidence>
<proteinExistence type="predicted"/>
<dbReference type="AlphaFoldDB" id="A0A9Q5JHZ4"/>